<name>A0AAD8G7U3_ACIOX</name>
<dbReference type="InterPro" id="IPR017857">
    <property type="entry name" value="Coagulation_fac-like_Gla_dom"/>
</dbReference>
<accession>A0AAD8G7U3</accession>
<dbReference type="InterPro" id="IPR009030">
    <property type="entry name" value="Growth_fac_rcpt_cys_sf"/>
</dbReference>
<dbReference type="PRINTS" id="PR00001">
    <property type="entry name" value="GLABLOOD"/>
</dbReference>
<keyword evidence="4" id="KW-0301">Gamma-carboxyglutamic acid</keyword>
<keyword evidence="15" id="KW-0379">Hydroxylation</keyword>
<dbReference type="GO" id="GO:0005615">
    <property type="term" value="C:extracellular space"/>
    <property type="evidence" value="ECO:0007669"/>
    <property type="project" value="TreeGrafter"/>
</dbReference>
<evidence type="ECO:0000256" key="9">
    <source>
        <dbReference type="ARBA" id="ARBA00022737"/>
    </source>
</evidence>
<dbReference type="SUPFAM" id="SSF57184">
    <property type="entry name" value="Growth factor receptor domain"/>
    <property type="match status" value="1"/>
</dbReference>
<dbReference type="Gene3D" id="2.10.25.10">
    <property type="entry name" value="Laminin"/>
    <property type="match status" value="4"/>
</dbReference>
<dbReference type="Pfam" id="PF00054">
    <property type="entry name" value="Laminin_G_1"/>
    <property type="match status" value="1"/>
</dbReference>
<gene>
    <name evidence="22" type="primary">PROS1</name>
    <name evidence="22" type="ORF">AOXY_G10843</name>
</gene>
<dbReference type="Pfam" id="PF07645">
    <property type="entry name" value="EGF_CA"/>
    <property type="match status" value="3"/>
</dbReference>
<dbReference type="Pfam" id="PF00594">
    <property type="entry name" value="Gla"/>
    <property type="match status" value="1"/>
</dbReference>
<evidence type="ECO:0000259" key="21">
    <source>
        <dbReference type="PROSITE" id="PS50998"/>
    </source>
</evidence>
<dbReference type="InterPro" id="IPR035972">
    <property type="entry name" value="GLA-like_dom_SF"/>
</dbReference>
<keyword evidence="7" id="KW-0165">Cleavage on pair of basic residues</keyword>
<evidence type="ECO:0000256" key="12">
    <source>
        <dbReference type="ARBA" id="ARBA00023145"/>
    </source>
</evidence>
<keyword evidence="14" id="KW-0325">Glycoprotein</keyword>
<keyword evidence="12" id="KW-0865">Zymogen</keyword>
<dbReference type="PROSITE" id="PS01186">
    <property type="entry name" value="EGF_2"/>
    <property type="match status" value="2"/>
</dbReference>
<feature type="disulfide bond" evidence="17">
    <location>
        <begin position="129"/>
        <end position="146"/>
    </location>
</feature>
<dbReference type="EMBL" id="JAGXEW010000009">
    <property type="protein sequence ID" value="KAK1168019.1"/>
    <property type="molecule type" value="Genomic_DNA"/>
</dbReference>
<proteinExistence type="predicted"/>
<evidence type="ECO:0000256" key="17">
    <source>
        <dbReference type="PROSITE-ProRule" id="PRU00076"/>
    </source>
</evidence>
<dbReference type="SMART" id="SM00181">
    <property type="entry name" value="EGF"/>
    <property type="match status" value="4"/>
</dbReference>
<dbReference type="GO" id="GO:0005509">
    <property type="term" value="F:calcium ion binding"/>
    <property type="evidence" value="ECO:0007669"/>
    <property type="project" value="InterPro"/>
</dbReference>
<dbReference type="InterPro" id="IPR001881">
    <property type="entry name" value="EGF-like_Ca-bd_dom"/>
</dbReference>
<dbReference type="PROSITE" id="PS50998">
    <property type="entry name" value="GLA_2"/>
    <property type="match status" value="1"/>
</dbReference>
<keyword evidence="6 17" id="KW-0245">EGF-like domain</keyword>
<evidence type="ECO:0000256" key="4">
    <source>
        <dbReference type="ARBA" id="ARBA00022479"/>
    </source>
</evidence>
<dbReference type="InterPro" id="IPR013320">
    <property type="entry name" value="ConA-like_dom_sf"/>
</dbReference>
<dbReference type="PROSITE" id="PS50025">
    <property type="entry name" value="LAM_G_DOMAIN"/>
    <property type="match status" value="2"/>
</dbReference>
<keyword evidence="5" id="KW-0964">Secreted</keyword>
<dbReference type="PROSITE" id="PS50026">
    <property type="entry name" value="EGF_3"/>
    <property type="match status" value="1"/>
</dbReference>
<dbReference type="Gene3D" id="4.10.740.10">
    <property type="entry name" value="Coagulation Factor IX"/>
    <property type="match status" value="1"/>
</dbReference>
<dbReference type="PROSITE" id="PS01187">
    <property type="entry name" value="EGF_CA"/>
    <property type="match status" value="2"/>
</dbReference>
<evidence type="ECO:0000256" key="18">
    <source>
        <dbReference type="PROSITE-ProRule" id="PRU00122"/>
    </source>
</evidence>
<sequence>MWRKKTLFSDSVGCLFILSLAFCETHQFLSQRHASQFLTRRRRANSLFEESKKGNLERECIEELCNKEEAREVFENNSETEYFYPKYVACLGSHRVGILNNPLSLNSEAPVTLRSCVMEISNQCSPLPCHRDGYEKCVDGKGRYECICKPGWRGERCEEDINECEDPEALAPCNQKCYNYAGGFRCLCEDGYYLLTDQQTCTDFNECVMYPSICGSASCVNTPGKYVCACAGEGYRYNFTSQTCEDINECEENICEQSCVNSHGSYSCYCSGTRGMKLAKDLKSCEPIPICIPLKTARNAEMLYLGEQFLALPVVYLRFRLPEITKFAAEFDLRTFDPEGVILYAESSQNSSWFMVGLRDGKIEIQYKNQQSMKITSGGKAINNGQWHSISVDELEKSISVKIAKEAVMSISSPESLFHPIDGILETKLYIAGLPRPVDSLVKSINPRLDGCIRAWNLMNQGASGVKGVIQEKENKHCLVEVERGSYFPGSGMAQFRIDYKSIDGKNWTLSLKLNIRPSTSTGVIFALASGETVPLSVAIVDSDSPNEQEIAVFIENVKVTRLKSDRLCYPGHLEVELEMSSSEVQFNASSFRAVHYIAPPQMEKQLSILDAAMEGQVDTYVGGIPDVPVTATPVSAFYNGCIEIEVNGERLDFDEAVLKHNDIKSHSCPPF</sequence>
<dbReference type="SUPFAM" id="SSF57630">
    <property type="entry name" value="GLA-domain"/>
    <property type="match status" value="1"/>
</dbReference>
<feature type="domain" description="Laminin G" evidence="19">
    <location>
        <begin position="487"/>
        <end position="669"/>
    </location>
</feature>
<comment type="caution">
    <text evidence="22">The sequence shown here is derived from an EMBL/GenBank/DDBJ whole genome shotgun (WGS) entry which is preliminary data.</text>
</comment>
<evidence type="ECO:0000256" key="6">
    <source>
        <dbReference type="ARBA" id="ARBA00022536"/>
    </source>
</evidence>
<keyword evidence="9" id="KW-0677">Repeat</keyword>
<dbReference type="FunFam" id="2.10.25.10:FF:000631">
    <property type="entry name" value="Vitamin K-dependent protein S"/>
    <property type="match status" value="1"/>
</dbReference>
<evidence type="ECO:0000256" key="13">
    <source>
        <dbReference type="ARBA" id="ARBA00023157"/>
    </source>
</evidence>
<feature type="domain" description="Laminin G" evidence="19">
    <location>
        <begin position="299"/>
        <end position="478"/>
    </location>
</feature>
<comment type="function">
    <text evidence="1">Anticoagulant plasma protein; it is a cofactor to activated protein C in the degradation of coagulation factors Va and VIIIa. It helps to prevent coagulation and stimulating fibrinolysis.</text>
</comment>
<evidence type="ECO:0000313" key="22">
    <source>
        <dbReference type="EMBL" id="KAK1168019.1"/>
    </source>
</evidence>
<evidence type="ECO:0000256" key="11">
    <source>
        <dbReference type="ARBA" id="ARBA00023084"/>
    </source>
</evidence>
<dbReference type="Pfam" id="PF00008">
    <property type="entry name" value="EGF"/>
    <property type="match status" value="1"/>
</dbReference>
<evidence type="ECO:0000256" key="5">
    <source>
        <dbReference type="ARBA" id="ARBA00022525"/>
    </source>
</evidence>
<evidence type="ECO:0000256" key="1">
    <source>
        <dbReference type="ARBA" id="ARBA00002240"/>
    </source>
</evidence>
<dbReference type="CDD" id="cd00054">
    <property type="entry name" value="EGF_CA"/>
    <property type="match status" value="4"/>
</dbReference>
<feature type="disulfide bond" evidence="17">
    <location>
        <begin position="148"/>
        <end position="157"/>
    </location>
</feature>
<dbReference type="PANTHER" id="PTHR24040">
    <property type="entry name" value="LAMININ G-LIKE DOMAIN-CONTAINING PROTEIN"/>
    <property type="match status" value="1"/>
</dbReference>
<dbReference type="SMART" id="SM00179">
    <property type="entry name" value="EGF_CA"/>
    <property type="match status" value="4"/>
</dbReference>
<dbReference type="PANTHER" id="PTHR24040:SF0">
    <property type="entry name" value="VITAMIN K-DEPENDENT PROTEIN S"/>
    <property type="match status" value="1"/>
</dbReference>
<reference evidence="22" key="1">
    <citation type="submission" date="2022-02" db="EMBL/GenBank/DDBJ databases">
        <title>Atlantic sturgeon de novo genome assembly.</title>
        <authorList>
            <person name="Stock M."/>
            <person name="Klopp C."/>
            <person name="Guiguen Y."/>
            <person name="Cabau C."/>
            <person name="Parinello H."/>
            <person name="Santidrian Yebra-Pimentel E."/>
            <person name="Kuhl H."/>
            <person name="Dirks R.P."/>
            <person name="Guessner J."/>
            <person name="Wuertz S."/>
            <person name="Du K."/>
            <person name="Schartl M."/>
        </authorList>
    </citation>
    <scope>NUCLEOTIDE SEQUENCE</scope>
    <source>
        <strain evidence="22">STURGEONOMICS-FGT-2020</strain>
        <tissue evidence="22">Whole blood</tissue>
    </source>
</reference>
<keyword evidence="8" id="KW-0356">Hemostasis</keyword>
<keyword evidence="23" id="KW-1185">Reference proteome</keyword>
<evidence type="ECO:0000256" key="3">
    <source>
        <dbReference type="ARBA" id="ARBA00017875"/>
    </source>
</evidence>
<dbReference type="SMART" id="SM00282">
    <property type="entry name" value="LamG"/>
    <property type="match status" value="2"/>
</dbReference>
<evidence type="ECO:0000259" key="20">
    <source>
        <dbReference type="PROSITE" id="PS50026"/>
    </source>
</evidence>
<evidence type="ECO:0000256" key="10">
    <source>
        <dbReference type="ARBA" id="ARBA00022837"/>
    </source>
</evidence>
<dbReference type="PROSITE" id="PS00011">
    <property type="entry name" value="GLA_1"/>
    <property type="match status" value="1"/>
</dbReference>
<dbReference type="InterPro" id="IPR000152">
    <property type="entry name" value="EGF-type_Asp/Asn_hydroxyl_site"/>
</dbReference>
<dbReference type="FunFam" id="2.60.120.200:FF:000077">
    <property type="entry name" value="vitamin K-dependent protein S"/>
    <property type="match status" value="1"/>
</dbReference>
<dbReference type="AlphaFoldDB" id="A0AAD8G7U3"/>
<feature type="domain" description="EGF-like" evidence="20">
    <location>
        <begin position="120"/>
        <end position="158"/>
    </location>
</feature>
<dbReference type="InterPro" id="IPR049883">
    <property type="entry name" value="NOTCH1_EGF-like"/>
</dbReference>
<dbReference type="PROSITE" id="PS00010">
    <property type="entry name" value="ASX_HYDROXYL"/>
    <property type="match status" value="1"/>
</dbReference>
<dbReference type="InterPro" id="IPR001791">
    <property type="entry name" value="Laminin_G"/>
</dbReference>
<dbReference type="InterPro" id="IPR018097">
    <property type="entry name" value="EGF_Ca-bd_CS"/>
</dbReference>
<evidence type="ECO:0000259" key="19">
    <source>
        <dbReference type="PROSITE" id="PS50025"/>
    </source>
</evidence>
<feature type="domain" description="Gla" evidence="21">
    <location>
        <begin position="43"/>
        <end position="89"/>
    </location>
</feature>
<evidence type="ECO:0000313" key="23">
    <source>
        <dbReference type="Proteomes" id="UP001230051"/>
    </source>
</evidence>
<protein>
    <recommendedName>
        <fullName evidence="3">Vitamin K-dependent protein S</fullName>
    </recommendedName>
</protein>
<dbReference type="InterPro" id="IPR051145">
    <property type="entry name" value="GAS-SHBG-PROS"/>
</dbReference>
<dbReference type="FunFam" id="2.10.25.10:FF:000119">
    <property type="entry name" value="vitamin K-dependent protein S"/>
    <property type="match status" value="1"/>
</dbReference>
<evidence type="ECO:0000256" key="8">
    <source>
        <dbReference type="ARBA" id="ARBA00022696"/>
    </source>
</evidence>
<keyword evidence="11" id="KW-0094">Blood coagulation</keyword>
<organism evidence="22 23">
    <name type="scientific">Acipenser oxyrinchus oxyrinchus</name>
    <dbReference type="NCBI Taxonomy" id="40147"/>
    <lineage>
        <taxon>Eukaryota</taxon>
        <taxon>Metazoa</taxon>
        <taxon>Chordata</taxon>
        <taxon>Craniata</taxon>
        <taxon>Vertebrata</taxon>
        <taxon>Euteleostomi</taxon>
        <taxon>Actinopterygii</taxon>
        <taxon>Chondrostei</taxon>
        <taxon>Acipenseriformes</taxon>
        <taxon>Acipenseridae</taxon>
        <taxon>Acipenser</taxon>
    </lineage>
</organism>
<dbReference type="SUPFAM" id="SSF49899">
    <property type="entry name" value="Concanavalin A-like lectins/glucanases"/>
    <property type="match status" value="2"/>
</dbReference>
<dbReference type="GO" id="GO:0042730">
    <property type="term" value="P:fibrinolysis"/>
    <property type="evidence" value="ECO:0007669"/>
    <property type="project" value="UniProtKB-KW"/>
</dbReference>
<comment type="subcellular location">
    <subcellularLocation>
        <location evidence="2">Secreted</location>
    </subcellularLocation>
</comment>
<dbReference type="FunFam" id="4.10.740.10:FF:000001">
    <property type="entry name" value="vitamin K-dependent protein S"/>
    <property type="match status" value="1"/>
</dbReference>
<keyword evidence="10" id="KW-0106">Calcium</keyword>
<dbReference type="FunFam" id="2.10.25.10:FF:000240">
    <property type="entry name" value="Vitamin K-dependent protein S"/>
    <property type="match status" value="1"/>
</dbReference>
<evidence type="ECO:0000256" key="2">
    <source>
        <dbReference type="ARBA" id="ARBA00004613"/>
    </source>
</evidence>
<keyword evidence="13 17" id="KW-1015">Disulfide bond</keyword>
<dbReference type="SUPFAM" id="SSF57196">
    <property type="entry name" value="EGF/Laminin"/>
    <property type="match status" value="1"/>
</dbReference>
<dbReference type="InterPro" id="IPR000742">
    <property type="entry name" value="EGF"/>
</dbReference>
<evidence type="ECO:0000256" key="14">
    <source>
        <dbReference type="ARBA" id="ARBA00023180"/>
    </source>
</evidence>
<evidence type="ECO:0000256" key="7">
    <source>
        <dbReference type="ARBA" id="ARBA00022685"/>
    </source>
</evidence>
<dbReference type="Gene3D" id="2.60.120.200">
    <property type="match status" value="2"/>
</dbReference>
<evidence type="ECO:0000256" key="15">
    <source>
        <dbReference type="ARBA" id="ARBA00023278"/>
    </source>
</evidence>
<feature type="disulfide bond" evidence="18">
    <location>
        <begin position="642"/>
        <end position="669"/>
    </location>
</feature>
<evidence type="ECO:0000256" key="16">
    <source>
        <dbReference type="ARBA" id="ARBA00023281"/>
    </source>
</evidence>
<comment type="caution">
    <text evidence="17">Lacks conserved residue(s) required for the propagation of feature annotation.</text>
</comment>
<dbReference type="GO" id="GO:0007596">
    <property type="term" value="P:blood coagulation"/>
    <property type="evidence" value="ECO:0007669"/>
    <property type="project" value="UniProtKB-KW"/>
</dbReference>
<dbReference type="PROSITE" id="PS00022">
    <property type="entry name" value="EGF_1"/>
    <property type="match status" value="1"/>
</dbReference>
<keyword evidence="16" id="KW-0280">Fibrinolysis</keyword>
<dbReference type="InterPro" id="IPR000294">
    <property type="entry name" value="GLA_domain"/>
</dbReference>
<dbReference type="CDD" id="cd00110">
    <property type="entry name" value="LamG"/>
    <property type="match status" value="1"/>
</dbReference>
<dbReference type="SMART" id="SM00069">
    <property type="entry name" value="GLA"/>
    <property type="match status" value="1"/>
</dbReference>
<dbReference type="Proteomes" id="UP001230051">
    <property type="component" value="Unassembled WGS sequence"/>
</dbReference>